<protein>
    <submittedName>
        <fullName evidence="1">DUF1904 family protein</fullName>
    </submittedName>
</protein>
<dbReference type="InterPro" id="IPR014347">
    <property type="entry name" value="Tautomerase/MIF_sf"/>
</dbReference>
<evidence type="ECO:0000313" key="2">
    <source>
        <dbReference type="Proteomes" id="UP000440713"/>
    </source>
</evidence>
<gene>
    <name evidence="1" type="ORF">FYJ71_08245</name>
</gene>
<proteinExistence type="predicted"/>
<comment type="caution">
    <text evidence="1">The sequence shown here is derived from an EMBL/GenBank/DDBJ whole genome shotgun (WGS) entry which is preliminary data.</text>
</comment>
<evidence type="ECO:0000313" key="1">
    <source>
        <dbReference type="EMBL" id="MST62960.1"/>
    </source>
</evidence>
<sequence>MPQLIFKGVKKNDVKEISNSLPYRLAEISDTPVDYFTIEVPETMYFFDGKEFEMYPLIEVIQFDRGVEIEEKMAKEIQNHVKKFDYSECEVYFTHIEKENYYE</sequence>
<dbReference type="Proteomes" id="UP000440713">
    <property type="component" value="Unassembled WGS sequence"/>
</dbReference>
<dbReference type="RefSeq" id="WP_154538433.1">
    <property type="nucleotide sequence ID" value="NZ_VUNE01000004.1"/>
</dbReference>
<dbReference type="EMBL" id="VUNE01000004">
    <property type="protein sequence ID" value="MST62960.1"/>
    <property type="molecule type" value="Genomic_DNA"/>
</dbReference>
<name>A0A6N7X1U8_9FIRM</name>
<dbReference type="SUPFAM" id="SSF55331">
    <property type="entry name" value="Tautomerase/MIF"/>
    <property type="match status" value="1"/>
</dbReference>
<dbReference type="InterPro" id="IPR015017">
    <property type="entry name" value="DUF1904"/>
</dbReference>
<reference evidence="1 2" key="1">
    <citation type="submission" date="2019-08" db="EMBL/GenBank/DDBJ databases">
        <title>In-depth cultivation of the pig gut microbiome towards novel bacterial diversity and tailored functional studies.</title>
        <authorList>
            <person name="Wylensek D."/>
            <person name="Hitch T.C.A."/>
            <person name="Clavel T."/>
        </authorList>
    </citation>
    <scope>NUCLEOTIDE SEQUENCE [LARGE SCALE GENOMIC DNA]</scope>
    <source>
        <strain evidence="1 2">WCA-SAB-591-4A-A</strain>
    </source>
</reference>
<dbReference type="AlphaFoldDB" id="A0A6N7X1U8"/>
<accession>A0A6N7X1U8</accession>
<dbReference type="Pfam" id="PF08921">
    <property type="entry name" value="DUF1904"/>
    <property type="match status" value="1"/>
</dbReference>
<keyword evidence="2" id="KW-1185">Reference proteome</keyword>
<dbReference type="Gene3D" id="3.30.429.10">
    <property type="entry name" value="Macrophage Migration Inhibitory Factor"/>
    <property type="match status" value="1"/>
</dbReference>
<organism evidence="1 2">
    <name type="scientific">Peptostreptococcus porci</name>
    <dbReference type="NCBI Taxonomy" id="2652282"/>
    <lineage>
        <taxon>Bacteria</taxon>
        <taxon>Bacillati</taxon>
        <taxon>Bacillota</taxon>
        <taxon>Clostridia</taxon>
        <taxon>Peptostreptococcales</taxon>
        <taxon>Peptostreptococcaceae</taxon>
        <taxon>Peptostreptococcus</taxon>
    </lineage>
</organism>